<dbReference type="AlphaFoldDB" id="A0A917T4D2"/>
<feature type="region of interest" description="Disordered" evidence="1">
    <location>
        <begin position="23"/>
        <end position="138"/>
    </location>
</feature>
<feature type="compositionally biased region" description="Basic and acidic residues" evidence="1">
    <location>
        <begin position="105"/>
        <end position="121"/>
    </location>
</feature>
<dbReference type="Proteomes" id="UP000655208">
    <property type="component" value="Unassembled WGS sequence"/>
</dbReference>
<reference evidence="2" key="2">
    <citation type="submission" date="2020-09" db="EMBL/GenBank/DDBJ databases">
        <authorList>
            <person name="Sun Q."/>
            <person name="Zhou Y."/>
        </authorList>
    </citation>
    <scope>NUCLEOTIDE SEQUENCE</scope>
    <source>
        <strain evidence="2">CGMCC 4.7308</strain>
    </source>
</reference>
<organism evidence="2 3">
    <name type="scientific">Nakamurella endophytica</name>
    <dbReference type="NCBI Taxonomy" id="1748367"/>
    <lineage>
        <taxon>Bacteria</taxon>
        <taxon>Bacillati</taxon>
        <taxon>Actinomycetota</taxon>
        <taxon>Actinomycetes</taxon>
        <taxon>Nakamurellales</taxon>
        <taxon>Nakamurellaceae</taxon>
        <taxon>Nakamurella</taxon>
    </lineage>
</organism>
<keyword evidence="3" id="KW-1185">Reference proteome</keyword>
<protein>
    <submittedName>
        <fullName evidence="2">Uncharacterized protein</fullName>
    </submittedName>
</protein>
<proteinExistence type="predicted"/>
<comment type="caution">
    <text evidence="2">The sequence shown here is derived from an EMBL/GenBank/DDBJ whole genome shotgun (WGS) entry which is preliminary data.</text>
</comment>
<name>A0A917T4D2_9ACTN</name>
<gene>
    <name evidence="2" type="ORF">GCM10011594_32940</name>
</gene>
<dbReference type="EMBL" id="BMNA01000008">
    <property type="protein sequence ID" value="GGM10457.1"/>
    <property type="molecule type" value="Genomic_DNA"/>
</dbReference>
<reference evidence="2" key="1">
    <citation type="journal article" date="2014" name="Int. J. Syst. Evol. Microbiol.">
        <title>Complete genome sequence of Corynebacterium casei LMG S-19264T (=DSM 44701T), isolated from a smear-ripened cheese.</title>
        <authorList>
            <consortium name="US DOE Joint Genome Institute (JGI-PGF)"/>
            <person name="Walter F."/>
            <person name="Albersmeier A."/>
            <person name="Kalinowski J."/>
            <person name="Ruckert C."/>
        </authorList>
    </citation>
    <scope>NUCLEOTIDE SEQUENCE</scope>
    <source>
        <strain evidence="2">CGMCC 4.7308</strain>
    </source>
</reference>
<evidence type="ECO:0000313" key="3">
    <source>
        <dbReference type="Proteomes" id="UP000655208"/>
    </source>
</evidence>
<feature type="compositionally biased region" description="Low complexity" evidence="1">
    <location>
        <begin position="125"/>
        <end position="138"/>
    </location>
</feature>
<accession>A0A917T4D2</accession>
<evidence type="ECO:0000256" key="1">
    <source>
        <dbReference type="SAM" id="MobiDB-lite"/>
    </source>
</evidence>
<evidence type="ECO:0000313" key="2">
    <source>
        <dbReference type="EMBL" id="GGM10457.1"/>
    </source>
</evidence>
<sequence>MRAPAGSAGRRAPAAGLIPAAARLPSRPPLRQAGGCLLPDLGGVTRPRPRTGRRPMSPRVHPETDSVCVLLPSVADSTPPHGTAGWPAARRHRLRPGPGPSGRHRGTDVHSSTDLKKELSCRIHPGGASAPACSPSPP</sequence>